<evidence type="ECO:0000313" key="4">
    <source>
        <dbReference type="Proteomes" id="UP001519460"/>
    </source>
</evidence>
<feature type="domain" description="C-type lectin" evidence="2">
    <location>
        <begin position="11"/>
        <end position="141"/>
    </location>
</feature>
<gene>
    <name evidence="3" type="ORF">BaRGS_00008697</name>
</gene>
<dbReference type="PROSITE" id="PS50041">
    <property type="entry name" value="C_TYPE_LECTIN_2"/>
    <property type="match status" value="1"/>
</dbReference>
<keyword evidence="1" id="KW-0430">Lectin</keyword>
<dbReference type="CDD" id="cd00037">
    <property type="entry name" value="CLECT"/>
    <property type="match status" value="1"/>
</dbReference>
<evidence type="ECO:0000313" key="3">
    <source>
        <dbReference type="EMBL" id="KAK7500150.1"/>
    </source>
</evidence>
<feature type="non-terminal residue" evidence="3">
    <location>
        <position position="1"/>
    </location>
</feature>
<dbReference type="AlphaFoldDB" id="A0ABD0LKY7"/>
<dbReference type="EMBL" id="JACVVK020000039">
    <property type="protein sequence ID" value="KAK7500150.1"/>
    <property type="molecule type" value="Genomic_DNA"/>
</dbReference>
<evidence type="ECO:0000259" key="2">
    <source>
        <dbReference type="PROSITE" id="PS50041"/>
    </source>
</evidence>
<dbReference type="InterPro" id="IPR001304">
    <property type="entry name" value="C-type_lectin-like"/>
</dbReference>
<dbReference type="InterPro" id="IPR051663">
    <property type="entry name" value="CLec_Tetranectin-domain"/>
</dbReference>
<protein>
    <recommendedName>
        <fullName evidence="2">C-type lectin domain-containing protein</fullName>
    </recommendedName>
</protein>
<dbReference type="Proteomes" id="UP001519460">
    <property type="component" value="Unassembled WGS sequence"/>
</dbReference>
<organism evidence="3 4">
    <name type="scientific">Batillaria attramentaria</name>
    <dbReference type="NCBI Taxonomy" id="370345"/>
    <lineage>
        <taxon>Eukaryota</taxon>
        <taxon>Metazoa</taxon>
        <taxon>Spiralia</taxon>
        <taxon>Lophotrochozoa</taxon>
        <taxon>Mollusca</taxon>
        <taxon>Gastropoda</taxon>
        <taxon>Caenogastropoda</taxon>
        <taxon>Sorbeoconcha</taxon>
        <taxon>Cerithioidea</taxon>
        <taxon>Batillariidae</taxon>
        <taxon>Batillaria</taxon>
    </lineage>
</organism>
<dbReference type="InterPro" id="IPR016187">
    <property type="entry name" value="CTDL_fold"/>
</dbReference>
<comment type="caution">
    <text evidence="3">The sequence shown here is derived from an EMBL/GenBank/DDBJ whole genome shotgun (WGS) entry which is preliminary data.</text>
</comment>
<name>A0ABD0LKY7_9CAEN</name>
<dbReference type="PANTHER" id="PTHR22799">
    <property type="entry name" value="TETRANECTIN-RELATED"/>
    <property type="match status" value="1"/>
</dbReference>
<dbReference type="SUPFAM" id="SSF56436">
    <property type="entry name" value="C-type lectin-like"/>
    <property type="match status" value="1"/>
</dbReference>
<dbReference type="SMART" id="SM00034">
    <property type="entry name" value="CLECT"/>
    <property type="match status" value="1"/>
</dbReference>
<dbReference type="InterPro" id="IPR016186">
    <property type="entry name" value="C-type_lectin-like/link_sf"/>
</dbReference>
<sequence length="235" mass="25885">ACPVGFHENAHHKSCLKILTTSTSWHAARAQCADLDSALVTVDSLDMVHFMTTLMTANAPSVGSFWTPVNDLWEEGDYRSTDGTAVTYFHWYTCCSSKAQPNDANNEQNCVLQDVITLSGASPDNGWQDKACAHSTYPVCELWPEKNVRSKTFTGISGTSEYNLDVIAAMTSVSRLRCAVTCGQNLLCDAFAVLMSQPTSGPCKLLTLRQQNPAEPLDWETRNQMAGFKLYLSRQ</sequence>
<dbReference type="Gene3D" id="3.10.100.10">
    <property type="entry name" value="Mannose-Binding Protein A, subunit A"/>
    <property type="match status" value="1"/>
</dbReference>
<accession>A0ABD0LKY7</accession>
<reference evidence="3 4" key="1">
    <citation type="journal article" date="2023" name="Sci. Data">
        <title>Genome assembly of the Korean intertidal mud-creeper Batillaria attramentaria.</title>
        <authorList>
            <person name="Patra A.K."/>
            <person name="Ho P.T."/>
            <person name="Jun S."/>
            <person name="Lee S.J."/>
            <person name="Kim Y."/>
            <person name="Won Y.J."/>
        </authorList>
    </citation>
    <scope>NUCLEOTIDE SEQUENCE [LARGE SCALE GENOMIC DNA]</scope>
    <source>
        <strain evidence="3">Wonlab-2016</strain>
    </source>
</reference>
<dbReference type="PANTHER" id="PTHR22799:SF6">
    <property type="entry name" value="C-TYPE LECTIN DOMAIN FAMILY 4 MEMBER M-LIKE"/>
    <property type="match status" value="1"/>
</dbReference>
<dbReference type="GO" id="GO:0030246">
    <property type="term" value="F:carbohydrate binding"/>
    <property type="evidence" value="ECO:0007669"/>
    <property type="project" value="UniProtKB-KW"/>
</dbReference>
<evidence type="ECO:0000256" key="1">
    <source>
        <dbReference type="ARBA" id="ARBA00022734"/>
    </source>
</evidence>
<keyword evidence="4" id="KW-1185">Reference proteome</keyword>
<proteinExistence type="predicted"/>
<dbReference type="Pfam" id="PF00059">
    <property type="entry name" value="Lectin_C"/>
    <property type="match status" value="1"/>
</dbReference>